<dbReference type="WBParaSite" id="ECPE_0000903901-mRNA-1">
    <property type="protein sequence ID" value="ECPE_0000903901-mRNA-1"/>
    <property type="gene ID" value="ECPE_0000903901"/>
</dbReference>
<organism evidence="3">
    <name type="scientific">Echinostoma caproni</name>
    <dbReference type="NCBI Taxonomy" id="27848"/>
    <lineage>
        <taxon>Eukaryota</taxon>
        <taxon>Metazoa</taxon>
        <taxon>Spiralia</taxon>
        <taxon>Lophotrochozoa</taxon>
        <taxon>Platyhelminthes</taxon>
        <taxon>Trematoda</taxon>
        <taxon>Digenea</taxon>
        <taxon>Plagiorchiida</taxon>
        <taxon>Echinostomata</taxon>
        <taxon>Echinostomatoidea</taxon>
        <taxon>Echinostomatidae</taxon>
        <taxon>Echinostoma</taxon>
    </lineage>
</organism>
<reference evidence="1 2" key="2">
    <citation type="submission" date="2018-11" db="EMBL/GenBank/DDBJ databases">
        <authorList>
            <consortium name="Pathogen Informatics"/>
        </authorList>
    </citation>
    <scope>NUCLEOTIDE SEQUENCE [LARGE SCALE GENOMIC DNA]</scope>
    <source>
        <strain evidence="1 2">Egypt</strain>
    </source>
</reference>
<evidence type="ECO:0000313" key="3">
    <source>
        <dbReference type="WBParaSite" id="ECPE_0000903901-mRNA-1"/>
    </source>
</evidence>
<keyword evidence="2" id="KW-1185">Reference proteome</keyword>
<evidence type="ECO:0000313" key="1">
    <source>
        <dbReference type="EMBL" id="VDP84583.1"/>
    </source>
</evidence>
<dbReference type="Proteomes" id="UP000272942">
    <property type="component" value="Unassembled WGS sequence"/>
</dbReference>
<dbReference type="AlphaFoldDB" id="A0A183APX6"/>
<dbReference type="OrthoDB" id="416786at2759"/>
<evidence type="ECO:0000313" key="2">
    <source>
        <dbReference type="Proteomes" id="UP000272942"/>
    </source>
</evidence>
<gene>
    <name evidence="1" type="ORF">ECPE_LOCUS9011</name>
</gene>
<sequence length="287" mass="32395">MVLANVLGLDYLSSSGEKSRPRDDEDFYILGGNSLSRKQIQKGEAVLVREWNFKHPDASNKGAHSFDEIVELLVEAFSRNDIVARAFELSLADLKLAASIYLGSICQGQGIVLTASFVIDSPEDCATDVCWDQEQLVGTLISLPMQSVPELPKDHKLHALQRYFEFCSAVHLNELNPSKTLTVIMAGMVPPVTDFPKCEARSTWAKWKRITLEILAKMETELLKVAQEQNYTHVETLNTCETTKELCLELGYTLFKTTRMQQFAEAEHLALDPKYYDHCCYHMIKAL</sequence>
<dbReference type="Gene3D" id="3.40.630.30">
    <property type="match status" value="1"/>
</dbReference>
<accession>A0A183APX6</accession>
<protein>
    <submittedName>
        <fullName evidence="3">Nucleotidyltransferase</fullName>
    </submittedName>
</protein>
<dbReference type="EMBL" id="UZAN01046790">
    <property type="protein sequence ID" value="VDP84583.1"/>
    <property type="molecule type" value="Genomic_DNA"/>
</dbReference>
<proteinExistence type="predicted"/>
<reference evidence="3" key="1">
    <citation type="submission" date="2016-06" db="UniProtKB">
        <authorList>
            <consortium name="WormBaseParasite"/>
        </authorList>
    </citation>
    <scope>IDENTIFICATION</scope>
</reference>
<name>A0A183APX6_9TREM</name>